<dbReference type="eggNOG" id="ENOG502ZPHD">
    <property type="taxonomic scope" value="Bacteria"/>
</dbReference>
<dbReference type="AlphaFoldDB" id="Q3ARR3"/>
<dbReference type="KEGG" id="cch:Cag_1050"/>
<accession>Q3ARR3</accession>
<sequence>MTIAELQEQPLAERLMLMEELWETLCNEKHHIQSPAWHQEILEERINLINSGEAEYLSIEELYVLPKPREIRKGFPSLNYSRATFLSFPRRRESRIV</sequence>
<evidence type="ECO:0008006" key="2">
    <source>
        <dbReference type="Google" id="ProtNLM"/>
    </source>
</evidence>
<dbReference type="Pfam" id="PF09720">
    <property type="entry name" value="Unstab_antitox"/>
    <property type="match status" value="1"/>
</dbReference>
<dbReference type="OrthoDB" id="200227at2"/>
<organism evidence="1">
    <name type="scientific">Chlorobium chlorochromatii (strain CaD3)</name>
    <dbReference type="NCBI Taxonomy" id="340177"/>
    <lineage>
        <taxon>Bacteria</taxon>
        <taxon>Pseudomonadati</taxon>
        <taxon>Chlorobiota</taxon>
        <taxon>Chlorobiia</taxon>
        <taxon>Chlorobiales</taxon>
        <taxon>Chlorobiaceae</taxon>
        <taxon>Chlorobium/Pelodictyon group</taxon>
        <taxon>Chlorobium</taxon>
    </lineage>
</organism>
<proteinExistence type="predicted"/>
<dbReference type="HOGENOM" id="CLU_2341663_0_0_10"/>
<protein>
    <recommendedName>
        <fullName evidence="2">Addiction module component</fullName>
    </recommendedName>
</protein>
<evidence type="ECO:0000313" key="1">
    <source>
        <dbReference type="EMBL" id="ABB28312.1"/>
    </source>
</evidence>
<reference evidence="1" key="1">
    <citation type="submission" date="2005-08" db="EMBL/GenBank/DDBJ databases">
        <title>Complete sequence of Chlorobium chlorochromatii CaD3.</title>
        <authorList>
            <person name="Copeland A."/>
            <person name="Lucas S."/>
            <person name="Lapidus A."/>
            <person name="Barry K."/>
            <person name="Detter J.C."/>
            <person name="Glavina T."/>
            <person name="Hammon N."/>
            <person name="Israni S."/>
            <person name="Pitluck S."/>
            <person name="Bryant D."/>
            <person name="Schmutz J."/>
            <person name="Larimer F."/>
            <person name="Land M."/>
            <person name="Kyrpides N."/>
            <person name="Ivanova N."/>
            <person name="Richardson P."/>
        </authorList>
    </citation>
    <scope>NUCLEOTIDE SEQUENCE [LARGE SCALE GENOMIC DNA]</scope>
    <source>
        <strain evidence="1">CaD3</strain>
    </source>
</reference>
<dbReference type="EMBL" id="CP000108">
    <property type="protein sequence ID" value="ABB28312.1"/>
    <property type="molecule type" value="Genomic_DNA"/>
</dbReference>
<gene>
    <name evidence="1" type="ordered locus">Cag_1050</name>
</gene>
<dbReference type="InterPro" id="IPR013406">
    <property type="entry name" value="CHP02574_addiction_mod"/>
</dbReference>
<name>Q3ARR3_CHLCH</name>